<accession>A0A2T5J7S7</accession>
<reference evidence="2 3" key="1">
    <citation type="submission" date="2018-04" db="EMBL/GenBank/DDBJ databases">
        <title>Genomic Encyclopedia of Archaeal and Bacterial Type Strains, Phase II (KMG-II): from individual species to whole genera.</title>
        <authorList>
            <person name="Goeker M."/>
        </authorList>
    </citation>
    <scope>NUCLEOTIDE SEQUENCE [LARGE SCALE GENOMIC DNA]</scope>
    <source>
        <strain evidence="2 3">DSM 26809</strain>
    </source>
</reference>
<feature type="transmembrane region" description="Helical" evidence="1">
    <location>
        <begin position="472"/>
        <end position="492"/>
    </location>
</feature>
<organism evidence="2 3">
    <name type="scientific">Mucilaginibacter yixingensis</name>
    <dbReference type="NCBI Taxonomy" id="1295612"/>
    <lineage>
        <taxon>Bacteria</taxon>
        <taxon>Pseudomonadati</taxon>
        <taxon>Bacteroidota</taxon>
        <taxon>Sphingobacteriia</taxon>
        <taxon>Sphingobacteriales</taxon>
        <taxon>Sphingobacteriaceae</taxon>
        <taxon>Mucilaginibacter</taxon>
    </lineage>
</organism>
<name>A0A2T5J7S7_9SPHI</name>
<evidence type="ECO:0000313" key="2">
    <source>
        <dbReference type="EMBL" id="PTQ95131.1"/>
    </source>
</evidence>
<dbReference type="RefSeq" id="WP_107830075.1">
    <property type="nucleotide sequence ID" value="NZ_CP160205.1"/>
</dbReference>
<dbReference type="OrthoDB" id="1432372at2"/>
<keyword evidence="1" id="KW-0812">Transmembrane</keyword>
<keyword evidence="3" id="KW-1185">Reference proteome</keyword>
<dbReference type="EMBL" id="QAOQ01000006">
    <property type="protein sequence ID" value="PTQ95131.1"/>
    <property type="molecule type" value="Genomic_DNA"/>
</dbReference>
<gene>
    <name evidence="2" type="ORF">C8P68_106346</name>
</gene>
<dbReference type="AlphaFoldDB" id="A0A2T5J7S7"/>
<protein>
    <recommendedName>
        <fullName evidence="4">O-antigen ligase-like membrane protein</fullName>
    </recommendedName>
</protein>
<feature type="transmembrane region" description="Helical" evidence="1">
    <location>
        <begin position="20"/>
        <end position="45"/>
    </location>
</feature>
<feature type="transmembrane region" description="Helical" evidence="1">
    <location>
        <begin position="57"/>
        <end position="77"/>
    </location>
</feature>
<feature type="transmembrane region" description="Helical" evidence="1">
    <location>
        <begin position="196"/>
        <end position="224"/>
    </location>
</feature>
<dbReference type="Proteomes" id="UP000244168">
    <property type="component" value="Unassembled WGS sequence"/>
</dbReference>
<sequence length="565" mass="64618">MAQSPALTLKKVKDYADWKLFVFLVLFMDVKLAAKVLAIVLIFILQPQFRPRINFKNPRLPLFYPLIIVAALTSWLFNLHNPPHYVSVFLTGMAFWIICLACSHQLKREIEEKDTALIHRTLLLFFLLNAAVSILNLAAIVWEIKALNPYLYQGQYQKYFISTGDFIKGLTFDTSTTNAFINAFGMVYFLQRKNGWMFVLCTAVMLLTASNFTNILLLAVLALLFAFRTDKNQKSFIVIFFCMLCVFMGKVSPQNNSYVFNVVEHILGNDSKTTIQPDTSQQLPVYLRPDKSLTPDERRQKTAYLYLDSINRAKTDSLNAVRSVKPVGNAAIPFIPKPNLNAEPYQERKFTDGEQNLLLAFIAAHQAQLPVSGKPYQDSRLPGKAESWLQTVHYLKQHPAKMIVGAGLGNFSSKLAFRTTNLKFTGGWPQKYIYIHPDFLKNHLDLYLNFFSKKPGLHSLSNSPYSTYDQMLGEYGIIGLLLFVVTYLGYFFKHYKKLTYGLPILLLMTAAFTSDYWFEQLSILVLFELMLFLDIKEHQPVVKAPVALPCYQAEKEQPNPLAYGW</sequence>
<feature type="transmembrane region" description="Helical" evidence="1">
    <location>
        <begin position="122"/>
        <end position="142"/>
    </location>
</feature>
<evidence type="ECO:0008006" key="4">
    <source>
        <dbReference type="Google" id="ProtNLM"/>
    </source>
</evidence>
<evidence type="ECO:0000313" key="3">
    <source>
        <dbReference type="Proteomes" id="UP000244168"/>
    </source>
</evidence>
<keyword evidence="1" id="KW-1133">Transmembrane helix</keyword>
<feature type="transmembrane region" description="Helical" evidence="1">
    <location>
        <begin position="236"/>
        <end position="253"/>
    </location>
</feature>
<proteinExistence type="predicted"/>
<keyword evidence="1" id="KW-0472">Membrane</keyword>
<feature type="transmembrane region" description="Helical" evidence="1">
    <location>
        <begin position="83"/>
        <end position="102"/>
    </location>
</feature>
<evidence type="ECO:0000256" key="1">
    <source>
        <dbReference type="SAM" id="Phobius"/>
    </source>
</evidence>
<comment type="caution">
    <text evidence="2">The sequence shown here is derived from an EMBL/GenBank/DDBJ whole genome shotgun (WGS) entry which is preliminary data.</text>
</comment>